<feature type="compositionally biased region" description="Basic residues" evidence="1">
    <location>
        <begin position="44"/>
        <end position="57"/>
    </location>
</feature>
<protein>
    <submittedName>
        <fullName evidence="2">Permease of the drug/metabolite transporter (DMT) superfamily</fullName>
    </submittedName>
</protein>
<feature type="non-terminal residue" evidence="2">
    <location>
        <position position="113"/>
    </location>
</feature>
<name>A0A6J4JRB8_9PROT</name>
<feature type="compositionally biased region" description="Basic and acidic residues" evidence="1">
    <location>
        <begin position="58"/>
        <end position="67"/>
    </location>
</feature>
<feature type="region of interest" description="Disordered" evidence="1">
    <location>
        <begin position="1"/>
        <end position="113"/>
    </location>
</feature>
<dbReference type="EMBL" id="CADCTD010000178">
    <property type="protein sequence ID" value="CAA9285105.1"/>
    <property type="molecule type" value="Genomic_DNA"/>
</dbReference>
<feature type="compositionally biased region" description="Basic residues" evidence="1">
    <location>
        <begin position="104"/>
        <end position="113"/>
    </location>
</feature>
<evidence type="ECO:0000256" key="1">
    <source>
        <dbReference type="SAM" id="MobiDB-lite"/>
    </source>
</evidence>
<sequence length="113" mass="12774">DGLLGRARAGHRDLACRPGDAEGGGGGGGPFRRPALSPHDDHRPRHLWRRGAALHRRPAADSDERRPALHRGQLCRRRRHRPPDVRRKPRRAEAGGDRADLRRRPAARQRPRL</sequence>
<gene>
    <name evidence="2" type="ORF">AVDCRST_MAG27-4401</name>
</gene>
<organism evidence="2">
    <name type="scientific">uncultured Craurococcus sp</name>
    <dbReference type="NCBI Taxonomy" id="1135998"/>
    <lineage>
        <taxon>Bacteria</taxon>
        <taxon>Pseudomonadati</taxon>
        <taxon>Pseudomonadota</taxon>
        <taxon>Alphaproteobacteria</taxon>
        <taxon>Acetobacterales</taxon>
        <taxon>Acetobacteraceae</taxon>
        <taxon>Craurococcus</taxon>
        <taxon>environmental samples</taxon>
    </lineage>
</organism>
<feature type="compositionally biased region" description="Gly residues" evidence="1">
    <location>
        <begin position="21"/>
        <end position="30"/>
    </location>
</feature>
<feature type="compositionally biased region" description="Basic and acidic residues" evidence="1">
    <location>
        <begin position="82"/>
        <end position="103"/>
    </location>
</feature>
<dbReference type="AlphaFoldDB" id="A0A6J4JRB8"/>
<reference evidence="2" key="1">
    <citation type="submission" date="2020-02" db="EMBL/GenBank/DDBJ databases">
        <authorList>
            <person name="Meier V. D."/>
        </authorList>
    </citation>
    <scope>NUCLEOTIDE SEQUENCE</scope>
    <source>
        <strain evidence="2">AVDCRST_MAG27</strain>
    </source>
</reference>
<accession>A0A6J4JRB8</accession>
<evidence type="ECO:0000313" key="2">
    <source>
        <dbReference type="EMBL" id="CAA9285105.1"/>
    </source>
</evidence>
<feature type="non-terminal residue" evidence="2">
    <location>
        <position position="1"/>
    </location>
</feature>
<proteinExistence type="predicted"/>